<gene>
    <name evidence="11" type="primary">IR4</name>
</gene>
<evidence type="ECO:0000256" key="1">
    <source>
        <dbReference type="ARBA" id="ARBA00004651"/>
    </source>
</evidence>
<feature type="non-terminal residue" evidence="11">
    <location>
        <position position="287"/>
    </location>
</feature>
<feature type="transmembrane region" description="Helical" evidence="9">
    <location>
        <begin position="105"/>
        <end position="128"/>
    </location>
</feature>
<evidence type="ECO:0000256" key="3">
    <source>
        <dbReference type="ARBA" id="ARBA00022475"/>
    </source>
</evidence>
<feature type="transmembrane region" description="Helical" evidence="9">
    <location>
        <begin position="165"/>
        <end position="185"/>
    </location>
</feature>
<evidence type="ECO:0000256" key="8">
    <source>
        <dbReference type="ARBA" id="ARBA00023180"/>
    </source>
</evidence>
<comment type="similarity">
    <text evidence="2">Belongs to the glutamate-gated ion channel (TC 1.A.10.1) family.</text>
</comment>
<sequence>ALMYYMPDGTCAGQYVDTLTLIAKSIIFQFTTSDGAVDEIWGNFVNGTWVGMFGELYRHEKDLIINTQVLTLDSYRDFDFTYPLKLSYFIVIIKRPDAMPQWRNILYPFSTLTWGLLIATIITFSTFITCILSHQNIISDPVDFFIMVSSGLLSQPMEDRQVKVWWARLLLVMWWLIADILVASYTSNLVANLTVPAFPPLLQTLQDLVDSQKRVTMPDFGSTLPYYLATSTTNTLVQFNDRLEMLPVTDWSEPYGYFVPMIINQDDVAVITHNTFHYIFRKKVQHL</sequence>
<dbReference type="EMBL" id="HABX01000074">
    <property type="protein sequence ID" value="CDK12518.1"/>
    <property type="molecule type" value="Transcribed_RNA"/>
</dbReference>
<dbReference type="PANTHER" id="PTHR42643:SF24">
    <property type="entry name" value="IONOTROPIC RECEPTOR 60A"/>
    <property type="match status" value="1"/>
</dbReference>
<dbReference type="GO" id="GO:0005886">
    <property type="term" value="C:plasma membrane"/>
    <property type="evidence" value="ECO:0007669"/>
    <property type="project" value="UniProtKB-SubCell"/>
</dbReference>
<evidence type="ECO:0000256" key="2">
    <source>
        <dbReference type="ARBA" id="ARBA00008685"/>
    </source>
</evidence>
<protein>
    <submittedName>
        <fullName evidence="11">IR4 protein</fullName>
    </submittedName>
</protein>
<dbReference type="InterPro" id="IPR001320">
    <property type="entry name" value="Iontro_rcpt_C"/>
</dbReference>
<accession>W6MH39</accession>
<feature type="non-terminal residue" evidence="11">
    <location>
        <position position="1"/>
    </location>
</feature>
<evidence type="ECO:0000256" key="4">
    <source>
        <dbReference type="ARBA" id="ARBA00022692"/>
    </source>
</evidence>
<reference evidence="11" key="1">
    <citation type="submission" date="2013-06" db="EMBL/GenBank/DDBJ databases">
        <authorList>
            <person name="Groh K."/>
        </authorList>
    </citation>
    <scope>NUCLEOTIDE SEQUENCE</scope>
    <source>
        <tissue evidence="11">Antennules</tissue>
    </source>
</reference>
<keyword evidence="5 9" id="KW-1133">Transmembrane helix</keyword>
<dbReference type="Pfam" id="PF00060">
    <property type="entry name" value="Lig_chan"/>
    <property type="match status" value="1"/>
</dbReference>
<evidence type="ECO:0000259" key="10">
    <source>
        <dbReference type="Pfam" id="PF00060"/>
    </source>
</evidence>
<dbReference type="AlphaFoldDB" id="W6MH39"/>
<dbReference type="GO" id="GO:0050906">
    <property type="term" value="P:detection of stimulus involved in sensory perception"/>
    <property type="evidence" value="ECO:0007669"/>
    <property type="project" value="UniProtKB-ARBA"/>
</dbReference>
<keyword evidence="4 9" id="KW-0812">Transmembrane</keyword>
<evidence type="ECO:0000313" key="11">
    <source>
        <dbReference type="EMBL" id="CDK12518.1"/>
    </source>
</evidence>
<organism evidence="11">
    <name type="scientific">Pagurus bernhardus</name>
    <name type="common">Common hermit crab</name>
    <name type="synonym">Eupagurus bernhardus</name>
    <dbReference type="NCBI Taxonomy" id="174397"/>
    <lineage>
        <taxon>Eukaryota</taxon>
        <taxon>Metazoa</taxon>
        <taxon>Ecdysozoa</taxon>
        <taxon>Arthropoda</taxon>
        <taxon>Crustacea</taxon>
        <taxon>Multicrustacea</taxon>
        <taxon>Malacostraca</taxon>
        <taxon>Eumalacostraca</taxon>
        <taxon>Eucarida</taxon>
        <taxon>Decapoda</taxon>
        <taxon>Pleocyemata</taxon>
        <taxon>Anomura</taxon>
        <taxon>Paguroidea</taxon>
        <taxon>Paguridae</taxon>
        <taxon>Pagurus</taxon>
    </lineage>
</organism>
<evidence type="ECO:0000256" key="9">
    <source>
        <dbReference type="SAM" id="Phobius"/>
    </source>
</evidence>
<name>W6MH39_PAGBR</name>
<dbReference type="InterPro" id="IPR052192">
    <property type="entry name" value="Insect_Ionotropic_Sensory_Rcpt"/>
</dbReference>
<reference evidence="11" key="2">
    <citation type="submission" date="2014-02" db="EMBL/GenBank/DDBJ databases">
        <title>The hermit crab's nose antennal transcriptomics.</title>
        <authorList>
            <person name="Groh K.C."/>
            <person name="Vogel H."/>
            <person name="Stensmyr M.C."/>
            <person name="Grosse-Wilde E."/>
            <person name="Hansson B.S."/>
        </authorList>
    </citation>
    <scope>NUCLEOTIDE SEQUENCE</scope>
    <source>
        <tissue evidence="11">Antennules</tissue>
    </source>
</reference>
<keyword evidence="6 9" id="KW-0472">Membrane</keyword>
<dbReference type="SUPFAM" id="SSF53850">
    <property type="entry name" value="Periplasmic binding protein-like II"/>
    <property type="match status" value="1"/>
</dbReference>
<proteinExistence type="inferred from homology"/>
<dbReference type="Gene3D" id="3.40.190.10">
    <property type="entry name" value="Periplasmic binding protein-like II"/>
    <property type="match status" value="1"/>
</dbReference>
<keyword evidence="3" id="KW-1003">Cell membrane</keyword>
<comment type="subcellular location">
    <subcellularLocation>
        <location evidence="1">Cell membrane</location>
        <topology evidence="1">Multi-pass membrane protein</topology>
    </subcellularLocation>
</comment>
<dbReference type="GO" id="GO:0015276">
    <property type="term" value="F:ligand-gated monoatomic ion channel activity"/>
    <property type="evidence" value="ECO:0007669"/>
    <property type="project" value="InterPro"/>
</dbReference>
<keyword evidence="7" id="KW-0675">Receptor</keyword>
<dbReference type="PANTHER" id="PTHR42643">
    <property type="entry name" value="IONOTROPIC RECEPTOR 20A-RELATED"/>
    <property type="match status" value="1"/>
</dbReference>
<evidence type="ECO:0000256" key="5">
    <source>
        <dbReference type="ARBA" id="ARBA00022989"/>
    </source>
</evidence>
<dbReference type="Gene3D" id="1.10.287.70">
    <property type="match status" value="1"/>
</dbReference>
<feature type="domain" description="Ionotropic glutamate receptor C-terminal" evidence="10">
    <location>
        <begin position="145"/>
        <end position="213"/>
    </location>
</feature>
<evidence type="ECO:0000256" key="7">
    <source>
        <dbReference type="ARBA" id="ARBA00023170"/>
    </source>
</evidence>
<evidence type="ECO:0000256" key="6">
    <source>
        <dbReference type="ARBA" id="ARBA00023136"/>
    </source>
</evidence>
<keyword evidence="8" id="KW-0325">Glycoprotein</keyword>